<evidence type="ECO:0000313" key="3">
    <source>
        <dbReference type="Proteomes" id="UP001279553"/>
    </source>
</evidence>
<proteinExistence type="predicted"/>
<organism evidence="2 3">
    <name type="scientific">Acidiphilium acidophilum</name>
    <name type="common">Thiobacillus acidophilus</name>
    <dbReference type="NCBI Taxonomy" id="76588"/>
    <lineage>
        <taxon>Bacteria</taxon>
        <taxon>Pseudomonadati</taxon>
        <taxon>Pseudomonadota</taxon>
        <taxon>Alphaproteobacteria</taxon>
        <taxon>Acetobacterales</taxon>
        <taxon>Acidocellaceae</taxon>
        <taxon>Acidiphilium</taxon>
    </lineage>
</organism>
<feature type="transmembrane region" description="Helical" evidence="1">
    <location>
        <begin position="94"/>
        <end position="116"/>
    </location>
</feature>
<evidence type="ECO:0000256" key="1">
    <source>
        <dbReference type="SAM" id="Phobius"/>
    </source>
</evidence>
<keyword evidence="1" id="KW-1133">Transmembrane helix</keyword>
<reference evidence="2 3" key="1">
    <citation type="submission" date="2023-11" db="EMBL/GenBank/DDBJ databases">
        <title>MicrobeMod: A computational toolkit for identifying prokaryotic methylation and restriction-modification with nanopore sequencing.</title>
        <authorList>
            <person name="Crits-Christoph A."/>
            <person name="Kang S.C."/>
            <person name="Lee H."/>
            <person name="Ostrov N."/>
        </authorList>
    </citation>
    <scope>NUCLEOTIDE SEQUENCE [LARGE SCALE GENOMIC DNA]</scope>
    <source>
        <strain evidence="2 3">DSMZ 700</strain>
    </source>
</reference>
<feature type="transmembrane region" description="Helical" evidence="1">
    <location>
        <begin position="213"/>
        <end position="231"/>
    </location>
</feature>
<dbReference type="Proteomes" id="UP001279553">
    <property type="component" value="Unassembled WGS sequence"/>
</dbReference>
<dbReference type="AlphaFoldDB" id="A0AAW9DUS3"/>
<keyword evidence="3" id="KW-1185">Reference proteome</keyword>
<sequence>MEQAAADNAGIAGTGVTLLCFASGATDVLSYLTLGHVFTSAMTGCMALFCLTLINRKFAAASRAGASLLSYAVGSAAATLLQPRDPAKVRTLPVVRRLLLAETLSLAVYCTVSLLVDHPFAGAARYGLIVLSATAMGIQAVAARDIHERGIITVVLNITITSVVIALTRRLTNRGLAHLPAHNRLQGIVILGYAAGALASAGAFVSGFASPGLLPLAAVLLTLIMFTISGVQHA</sequence>
<evidence type="ECO:0000313" key="2">
    <source>
        <dbReference type="EMBL" id="MDX5932818.1"/>
    </source>
</evidence>
<accession>A0AAW9DUS3</accession>
<feature type="transmembrane region" description="Helical" evidence="1">
    <location>
        <begin position="149"/>
        <end position="167"/>
    </location>
</feature>
<dbReference type="EMBL" id="JAWXYB010000018">
    <property type="protein sequence ID" value="MDX5932818.1"/>
    <property type="molecule type" value="Genomic_DNA"/>
</dbReference>
<feature type="transmembrane region" description="Helical" evidence="1">
    <location>
        <begin position="123"/>
        <end position="143"/>
    </location>
</feature>
<name>A0AAW9DUS3_ACIAO</name>
<feature type="transmembrane region" description="Helical" evidence="1">
    <location>
        <begin position="188"/>
        <end position="207"/>
    </location>
</feature>
<keyword evidence="1" id="KW-0812">Transmembrane</keyword>
<dbReference type="RefSeq" id="WP_319615667.1">
    <property type="nucleotide sequence ID" value="NZ_JAWXYB010000018.1"/>
</dbReference>
<comment type="caution">
    <text evidence="2">The sequence shown here is derived from an EMBL/GenBank/DDBJ whole genome shotgun (WGS) entry which is preliminary data.</text>
</comment>
<dbReference type="Pfam" id="PF06912">
    <property type="entry name" value="DUF1275"/>
    <property type="match status" value="1"/>
</dbReference>
<keyword evidence="1" id="KW-0472">Membrane</keyword>
<dbReference type="PANTHER" id="PTHR37314:SF4">
    <property type="entry name" value="UPF0700 TRANSMEMBRANE PROTEIN YOAK"/>
    <property type="match status" value="1"/>
</dbReference>
<protein>
    <submittedName>
        <fullName evidence="2">YoaK family protein</fullName>
    </submittedName>
</protein>
<dbReference type="InterPro" id="IPR010699">
    <property type="entry name" value="DUF1275"/>
</dbReference>
<gene>
    <name evidence="2" type="ORF">SIL87_18865</name>
</gene>
<dbReference type="PANTHER" id="PTHR37314">
    <property type="entry name" value="SLR0142 PROTEIN"/>
    <property type="match status" value="1"/>
</dbReference>
<feature type="transmembrane region" description="Helical" evidence="1">
    <location>
        <begin position="28"/>
        <end position="54"/>
    </location>
</feature>